<comment type="caution">
    <text evidence="2">The sequence shown here is derived from an EMBL/GenBank/DDBJ whole genome shotgun (WGS) entry which is preliminary data.</text>
</comment>
<organism evidence="2 3">
    <name type="scientific">Trifolium medium</name>
    <dbReference type="NCBI Taxonomy" id="97028"/>
    <lineage>
        <taxon>Eukaryota</taxon>
        <taxon>Viridiplantae</taxon>
        <taxon>Streptophyta</taxon>
        <taxon>Embryophyta</taxon>
        <taxon>Tracheophyta</taxon>
        <taxon>Spermatophyta</taxon>
        <taxon>Magnoliopsida</taxon>
        <taxon>eudicotyledons</taxon>
        <taxon>Gunneridae</taxon>
        <taxon>Pentapetalae</taxon>
        <taxon>rosids</taxon>
        <taxon>fabids</taxon>
        <taxon>Fabales</taxon>
        <taxon>Fabaceae</taxon>
        <taxon>Papilionoideae</taxon>
        <taxon>50 kb inversion clade</taxon>
        <taxon>NPAAA clade</taxon>
        <taxon>Hologalegina</taxon>
        <taxon>IRL clade</taxon>
        <taxon>Trifolieae</taxon>
        <taxon>Trifolium</taxon>
    </lineage>
</organism>
<accession>A0A392M7B7</accession>
<dbReference type="EMBL" id="LXQA010004817">
    <property type="protein sequence ID" value="MCH83211.1"/>
    <property type="molecule type" value="Genomic_DNA"/>
</dbReference>
<evidence type="ECO:0000256" key="1">
    <source>
        <dbReference type="SAM" id="MobiDB-lite"/>
    </source>
</evidence>
<protein>
    <submittedName>
        <fullName evidence="2">Uncharacterized protein</fullName>
    </submittedName>
</protein>
<proteinExistence type="predicted"/>
<gene>
    <name evidence="2" type="ORF">A2U01_0004029</name>
</gene>
<sequence length="119" mass="12950">MRKSPSQLGANLPPLSRPIGRFNTRSPSVSSLGITRESYFLEARLLTVISLKWAASRTSSSRCRLIVIASVFASWVTLVCRQLGVFTSAGIMVSAPYTILNGVSPVVKCGVVWCLRVLH</sequence>
<reference evidence="2 3" key="1">
    <citation type="journal article" date="2018" name="Front. Plant Sci.">
        <title>Red Clover (Trifolium pratense) and Zigzag Clover (T. medium) - A Picture of Genomic Similarities and Differences.</title>
        <authorList>
            <person name="Dluhosova J."/>
            <person name="Istvanek J."/>
            <person name="Nedelnik J."/>
            <person name="Repkova J."/>
        </authorList>
    </citation>
    <scope>NUCLEOTIDE SEQUENCE [LARGE SCALE GENOMIC DNA]</scope>
    <source>
        <strain evidence="3">cv. 10/8</strain>
        <tissue evidence="2">Leaf</tissue>
    </source>
</reference>
<evidence type="ECO:0000313" key="2">
    <source>
        <dbReference type="EMBL" id="MCH83211.1"/>
    </source>
</evidence>
<dbReference type="Proteomes" id="UP000265520">
    <property type="component" value="Unassembled WGS sequence"/>
</dbReference>
<name>A0A392M7B7_9FABA</name>
<feature type="region of interest" description="Disordered" evidence="1">
    <location>
        <begin position="1"/>
        <end position="29"/>
    </location>
</feature>
<keyword evidence="3" id="KW-1185">Reference proteome</keyword>
<evidence type="ECO:0000313" key="3">
    <source>
        <dbReference type="Proteomes" id="UP000265520"/>
    </source>
</evidence>
<dbReference type="AlphaFoldDB" id="A0A392M7B7"/>